<accession>A0ABD5NDP5</accession>
<dbReference type="GeneID" id="69117035"/>
<keyword evidence="2 3" id="KW-0694">RNA-binding</keyword>
<dbReference type="InterPro" id="IPR002547">
    <property type="entry name" value="tRNA-bd_dom"/>
</dbReference>
<reference evidence="6 7" key="1">
    <citation type="journal article" date="2019" name="Int. J. Syst. Evol. Microbiol.">
        <title>The Global Catalogue of Microorganisms (GCM) 10K type strain sequencing project: providing services to taxonomists for standard genome sequencing and annotation.</title>
        <authorList>
            <consortium name="The Broad Institute Genomics Platform"/>
            <consortium name="The Broad Institute Genome Sequencing Center for Infectious Disease"/>
            <person name="Wu L."/>
            <person name="Ma J."/>
        </authorList>
    </citation>
    <scope>NUCLEOTIDE SEQUENCE [LARGE SCALE GENOMIC DNA]</scope>
    <source>
        <strain evidence="6 7">CGMCC 1.12562</strain>
    </source>
</reference>
<dbReference type="SUPFAM" id="SSF50249">
    <property type="entry name" value="Nucleic acid-binding proteins"/>
    <property type="match status" value="1"/>
</dbReference>
<sequence>MADSLFETTFRVGEVLAAEPFEEARKPELAKLEIDLGDDVVQSAAQTGYNHDPDDLVGRQVLCATNLGTVNIAGFESEVLTVGVPDEDGNPVLVTPDEDVPLGGELY</sequence>
<dbReference type="GO" id="GO:0000049">
    <property type="term" value="F:tRNA binding"/>
    <property type="evidence" value="ECO:0007669"/>
    <property type="project" value="UniProtKB-UniRule"/>
</dbReference>
<evidence type="ECO:0000313" key="7">
    <source>
        <dbReference type="Proteomes" id="UP001595660"/>
    </source>
</evidence>
<dbReference type="AlphaFoldDB" id="A0ABD5NDP5"/>
<keyword evidence="7" id="KW-1185">Reference proteome</keyword>
<evidence type="ECO:0000259" key="5">
    <source>
        <dbReference type="PROSITE" id="PS50886"/>
    </source>
</evidence>
<evidence type="ECO:0000313" key="6">
    <source>
        <dbReference type="EMBL" id="MFC3477043.1"/>
    </source>
</evidence>
<evidence type="ECO:0000256" key="3">
    <source>
        <dbReference type="PROSITE-ProRule" id="PRU00209"/>
    </source>
</evidence>
<evidence type="ECO:0000256" key="2">
    <source>
        <dbReference type="ARBA" id="ARBA00022884"/>
    </source>
</evidence>
<comment type="caution">
    <text evidence="6">The sequence shown here is derived from an EMBL/GenBank/DDBJ whole genome shotgun (WGS) entry which is preliminary data.</text>
</comment>
<dbReference type="Pfam" id="PF01588">
    <property type="entry name" value="tRNA_bind"/>
    <property type="match status" value="1"/>
</dbReference>
<evidence type="ECO:0000256" key="1">
    <source>
        <dbReference type="ARBA" id="ARBA00022555"/>
    </source>
</evidence>
<evidence type="ECO:0000256" key="4">
    <source>
        <dbReference type="SAM" id="MobiDB-lite"/>
    </source>
</evidence>
<dbReference type="Gene3D" id="2.40.50.140">
    <property type="entry name" value="Nucleic acid-binding proteins"/>
    <property type="match status" value="1"/>
</dbReference>
<dbReference type="Proteomes" id="UP001595660">
    <property type="component" value="Unassembled WGS sequence"/>
</dbReference>
<proteinExistence type="predicted"/>
<name>A0ABD5NDP5_9EURY</name>
<organism evidence="6 7">
    <name type="scientific">Halobacterium litoreum</name>
    <dbReference type="NCBI Taxonomy" id="2039234"/>
    <lineage>
        <taxon>Archaea</taxon>
        <taxon>Methanobacteriati</taxon>
        <taxon>Methanobacteriota</taxon>
        <taxon>Stenosarchaea group</taxon>
        <taxon>Halobacteria</taxon>
        <taxon>Halobacteriales</taxon>
        <taxon>Halobacteriaceae</taxon>
        <taxon>Halobacterium</taxon>
    </lineage>
</organism>
<gene>
    <name evidence="6" type="ORF">ACFOKC_04825</name>
</gene>
<dbReference type="InterPro" id="IPR012340">
    <property type="entry name" value="NA-bd_OB-fold"/>
</dbReference>
<feature type="domain" description="TRNA-binding" evidence="5">
    <location>
        <begin position="4"/>
        <end position="107"/>
    </location>
</feature>
<dbReference type="RefSeq" id="WP_232571823.1">
    <property type="nucleotide sequence ID" value="NZ_CP089466.1"/>
</dbReference>
<keyword evidence="1 3" id="KW-0820">tRNA-binding</keyword>
<protein>
    <submittedName>
        <fullName evidence="6">tRNA-binding protein</fullName>
    </submittedName>
</protein>
<dbReference type="PROSITE" id="PS50886">
    <property type="entry name" value="TRBD"/>
    <property type="match status" value="1"/>
</dbReference>
<dbReference type="EMBL" id="JBHRWN010000002">
    <property type="protein sequence ID" value="MFC3477043.1"/>
    <property type="molecule type" value="Genomic_DNA"/>
</dbReference>
<feature type="region of interest" description="Disordered" evidence="4">
    <location>
        <begin position="86"/>
        <end position="107"/>
    </location>
</feature>